<keyword evidence="1" id="KW-1133">Transmembrane helix</keyword>
<evidence type="ECO:0000313" key="2">
    <source>
        <dbReference type="EMBL" id="GAA1669307.1"/>
    </source>
</evidence>
<feature type="transmembrane region" description="Helical" evidence="1">
    <location>
        <begin position="7"/>
        <end position="26"/>
    </location>
</feature>
<evidence type="ECO:0000256" key="1">
    <source>
        <dbReference type="SAM" id="Phobius"/>
    </source>
</evidence>
<proteinExistence type="predicted"/>
<protein>
    <recommendedName>
        <fullName evidence="4">DUF4190 domain-containing protein</fullName>
    </recommendedName>
</protein>
<dbReference type="EMBL" id="BAAANY010000007">
    <property type="protein sequence ID" value="GAA1669307.1"/>
    <property type="molecule type" value="Genomic_DNA"/>
</dbReference>
<reference evidence="3" key="1">
    <citation type="journal article" date="2019" name="Int. J. Syst. Evol. Microbiol.">
        <title>The Global Catalogue of Microorganisms (GCM) 10K type strain sequencing project: providing services to taxonomists for standard genome sequencing and annotation.</title>
        <authorList>
            <consortium name="The Broad Institute Genomics Platform"/>
            <consortium name="The Broad Institute Genome Sequencing Center for Infectious Disease"/>
            <person name="Wu L."/>
            <person name="Ma J."/>
        </authorList>
    </citation>
    <scope>NUCLEOTIDE SEQUENCE [LARGE SCALE GENOMIC DNA]</scope>
    <source>
        <strain evidence="3">JCM 14718</strain>
    </source>
</reference>
<evidence type="ECO:0008006" key="4">
    <source>
        <dbReference type="Google" id="ProtNLM"/>
    </source>
</evidence>
<keyword evidence="1" id="KW-0472">Membrane</keyword>
<keyword evidence="1" id="KW-0812">Transmembrane</keyword>
<evidence type="ECO:0000313" key="3">
    <source>
        <dbReference type="Proteomes" id="UP001500618"/>
    </source>
</evidence>
<accession>A0ABP4S925</accession>
<gene>
    <name evidence="2" type="ORF">GCM10009765_18470</name>
</gene>
<comment type="caution">
    <text evidence="2">The sequence shown here is derived from an EMBL/GenBank/DDBJ whole genome shotgun (WGS) entry which is preliminary data.</text>
</comment>
<organism evidence="2 3">
    <name type="scientific">Fodinicola feengrottensis</name>
    <dbReference type="NCBI Taxonomy" id="435914"/>
    <lineage>
        <taxon>Bacteria</taxon>
        <taxon>Bacillati</taxon>
        <taxon>Actinomycetota</taxon>
        <taxon>Actinomycetes</taxon>
        <taxon>Mycobacteriales</taxon>
        <taxon>Fodinicola</taxon>
    </lineage>
</organism>
<name>A0ABP4S925_9ACTN</name>
<sequence>MAVPTAAGSAGLGILALLLGIAGLLLSCFFSGFYLGIPALIVGVIGVRLVADGRARGRGMALTGVILGACAVLVSTGALIAAIALWNSPMGKCALNAGDNSRKVHQCVSQNR</sequence>
<feature type="transmembrane region" description="Helical" evidence="1">
    <location>
        <begin position="62"/>
        <end position="86"/>
    </location>
</feature>
<keyword evidence="3" id="KW-1185">Reference proteome</keyword>
<feature type="transmembrane region" description="Helical" evidence="1">
    <location>
        <begin position="32"/>
        <end position="50"/>
    </location>
</feature>
<dbReference type="Proteomes" id="UP001500618">
    <property type="component" value="Unassembled WGS sequence"/>
</dbReference>